<dbReference type="Gene3D" id="3.40.50.620">
    <property type="entry name" value="HUPs"/>
    <property type="match status" value="1"/>
</dbReference>
<accession>A0ABD5UTX4</accession>
<dbReference type="PANTHER" id="PTHR43169:SF2">
    <property type="entry name" value="NAD_GMP SYNTHASE DOMAIN-CONTAINING PROTEIN"/>
    <property type="match status" value="1"/>
</dbReference>
<evidence type="ECO:0000256" key="1">
    <source>
        <dbReference type="SAM" id="MobiDB-lite"/>
    </source>
</evidence>
<dbReference type="InterPro" id="IPR005232">
    <property type="entry name" value="LarE"/>
</dbReference>
<evidence type="ECO:0000313" key="3">
    <source>
        <dbReference type="EMBL" id="MFC6891223.1"/>
    </source>
</evidence>
<dbReference type="GO" id="GO:0006163">
    <property type="term" value="P:purine nucleotide metabolic process"/>
    <property type="evidence" value="ECO:0007669"/>
    <property type="project" value="UniProtKB-ARBA"/>
</dbReference>
<feature type="domain" description="NAD/GMP synthase" evidence="2">
    <location>
        <begin position="30"/>
        <end position="107"/>
    </location>
</feature>
<dbReference type="CDD" id="cd01990">
    <property type="entry name" value="LarE-like"/>
    <property type="match status" value="1"/>
</dbReference>
<comment type="caution">
    <text evidence="3">The sequence shown here is derived from an EMBL/GenBank/DDBJ whole genome shotgun (WGS) entry which is preliminary data.</text>
</comment>
<keyword evidence="4" id="KW-1185">Reference proteome</keyword>
<dbReference type="GO" id="GO:0016740">
    <property type="term" value="F:transferase activity"/>
    <property type="evidence" value="ECO:0007669"/>
    <property type="project" value="UniProtKB-KW"/>
</dbReference>
<feature type="region of interest" description="Disordered" evidence="1">
    <location>
        <begin position="285"/>
        <end position="327"/>
    </location>
</feature>
<reference evidence="3 4" key="1">
    <citation type="journal article" date="2019" name="Int. J. Syst. Evol. Microbiol.">
        <title>The Global Catalogue of Microorganisms (GCM) 10K type strain sequencing project: providing services to taxonomists for standard genome sequencing and annotation.</title>
        <authorList>
            <consortium name="The Broad Institute Genomics Platform"/>
            <consortium name="The Broad Institute Genome Sequencing Center for Infectious Disease"/>
            <person name="Wu L."/>
            <person name="Ma J."/>
        </authorList>
    </citation>
    <scope>NUCLEOTIDE SEQUENCE [LARGE SCALE GENOMIC DNA]</scope>
    <source>
        <strain evidence="3 4">SKJ47</strain>
    </source>
</reference>
<organism evidence="3 4">
    <name type="scientific">Halopenitus salinus</name>
    <dbReference type="NCBI Taxonomy" id="1198295"/>
    <lineage>
        <taxon>Archaea</taxon>
        <taxon>Methanobacteriati</taxon>
        <taxon>Methanobacteriota</taxon>
        <taxon>Stenosarchaea group</taxon>
        <taxon>Halobacteria</taxon>
        <taxon>Halobacteriales</taxon>
        <taxon>Haloferacaceae</taxon>
        <taxon>Halopenitus</taxon>
    </lineage>
</organism>
<dbReference type="PANTHER" id="PTHR43169">
    <property type="entry name" value="EXSB FAMILY PROTEIN"/>
    <property type="match status" value="1"/>
</dbReference>
<feature type="compositionally biased region" description="Acidic residues" evidence="1">
    <location>
        <begin position="293"/>
        <end position="309"/>
    </location>
</feature>
<dbReference type="InterPro" id="IPR052188">
    <property type="entry name" value="Ni-pincer_cofactor_biosynth"/>
</dbReference>
<dbReference type="InterPro" id="IPR022310">
    <property type="entry name" value="NAD/GMP_synthase"/>
</dbReference>
<sequence>MDTVTDAGRSAGTPDASVELDREALSASLERKVDLLRESLSECGEVLIAFSGGVDSSVVAALARDALGEDAVACTAKSETLPAAELEDSVEVATEIGIRHEIVEFSELDDPEFVANDGDRCYHCRTMRLGRMYEKATEMGIDTVCDGTNASDPGEGHRPGLRAVEELSVRSPLLTHDVDKSEVRQIAEAYGLSVADKPSMACLSSRIPTGLEVTEERLSRVEKAERLLREWGFSQFRVRDHDGLARIEIATEELEDALDPEFARAATEHLEDVGFDHVTLDLAGYRTGSVSPGDEEEPEGGNSDDDGDADRDVAGGLDLGKEYPRGS</sequence>
<keyword evidence="3" id="KW-0808">Transferase</keyword>
<proteinExistence type="predicted"/>
<evidence type="ECO:0000259" key="2">
    <source>
        <dbReference type="Pfam" id="PF02540"/>
    </source>
</evidence>
<dbReference type="EMBL" id="JBHSXL010000001">
    <property type="protein sequence ID" value="MFC6891223.1"/>
    <property type="molecule type" value="Genomic_DNA"/>
</dbReference>
<dbReference type="RefSeq" id="WP_379739163.1">
    <property type="nucleotide sequence ID" value="NZ_JBHSVN010000001.1"/>
</dbReference>
<dbReference type="NCBIfam" id="TIGR00268">
    <property type="entry name" value="ATP-dependent sacrificial sulfur transferase LarE"/>
    <property type="match status" value="1"/>
</dbReference>
<evidence type="ECO:0000313" key="4">
    <source>
        <dbReference type="Proteomes" id="UP001596296"/>
    </source>
</evidence>
<dbReference type="AlphaFoldDB" id="A0ABD5UTX4"/>
<name>A0ABD5UTX4_9EURY</name>
<dbReference type="Pfam" id="PF02540">
    <property type="entry name" value="NAD_synthase"/>
    <property type="match status" value="1"/>
</dbReference>
<dbReference type="SUPFAM" id="SSF52402">
    <property type="entry name" value="Adenine nucleotide alpha hydrolases-like"/>
    <property type="match status" value="1"/>
</dbReference>
<gene>
    <name evidence="3" type="primary">larE</name>
    <name evidence="3" type="ORF">ACFQE9_01045</name>
</gene>
<protein>
    <submittedName>
        <fullName evidence="3">ATP-dependent sacrificial sulfur transferase LarE</fullName>
    </submittedName>
</protein>
<dbReference type="Proteomes" id="UP001596296">
    <property type="component" value="Unassembled WGS sequence"/>
</dbReference>
<dbReference type="InterPro" id="IPR014729">
    <property type="entry name" value="Rossmann-like_a/b/a_fold"/>
</dbReference>